<accession>A0A4R2QJL0</accession>
<comment type="caution">
    <text evidence="1">The sequence shown here is derived from an EMBL/GenBank/DDBJ whole genome shotgun (WGS) entry which is preliminary data.</text>
</comment>
<reference evidence="1 2" key="1">
    <citation type="submission" date="2019-03" db="EMBL/GenBank/DDBJ databases">
        <title>Genomic Encyclopedia of Type Strains, Phase IV (KMG-IV): sequencing the most valuable type-strain genomes for metagenomic binning, comparative biology and taxonomic classification.</title>
        <authorList>
            <person name="Goeker M."/>
        </authorList>
    </citation>
    <scope>NUCLEOTIDE SEQUENCE [LARGE SCALE GENOMIC DNA]</scope>
    <source>
        <strain evidence="1 2">DSM 45765</strain>
    </source>
</reference>
<name>A0A4R2QJL0_9PSEU</name>
<dbReference type="Proteomes" id="UP000294911">
    <property type="component" value="Unassembled WGS sequence"/>
</dbReference>
<dbReference type="AlphaFoldDB" id="A0A4R2QJL0"/>
<proteinExistence type="predicted"/>
<evidence type="ECO:0000313" key="1">
    <source>
        <dbReference type="EMBL" id="TCP47211.1"/>
    </source>
</evidence>
<protein>
    <recommendedName>
        <fullName evidence="3">PASTA domain-containing protein</fullName>
    </recommendedName>
</protein>
<organism evidence="1 2">
    <name type="scientific">Tamaricihabitans halophyticus</name>
    <dbReference type="NCBI Taxonomy" id="1262583"/>
    <lineage>
        <taxon>Bacteria</taxon>
        <taxon>Bacillati</taxon>
        <taxon>Actinomycetota</taxon>
        <taxon>Actinomycetes</taxon>
        <taxon>Pseudonocardiales</taxon>
        <taxon>Pseudonocardiaceae</taxon>
        <taxon>Tamaricihabitans</taxon>
    </lineage>
</organism>
<sequence>MVGLNAADACDIVRAAGLVPYGPDYADEPMSGTVTEQRPIGTAGAEQGSPVFLWTRGHPDGADVVLTQPSKAGSLDPV</sequence>
<keyword evidence="2" id="KW-1185">Reference proteome</keyword>
<evidence type="ECO:0008006" key="3">
    <source>
        <dbReference type="Google" id="ProtNLM"/>
    </source>
</evidence>
<evidence type="ECO:0000313" key="2">
    <source>
        <dbReference type="Proteomes" id="UP000294911"/>
    </source>
</evidence>
<gene>
    <name evidence="1" type="ORF">EV191_1125</name>
</gene>
<dbReference type="EMBL" id="SLXQ01000012">
    <property type="protein sequence ID" value="TCP47211.1"/>
    <property type="molecule type" value="Genomic_DNA"/>
</dbReference>